<keyword evidence="6" id="KW-1185">Reference proteome</keyword>
<dbReference type="eggNOG" id="arCOG02613">
    <property type="taxonomic scope" value="Archaea"/>
</dbReference>
<dbReference type="GO" id="GO:0051301">
    <property type="term" value="P:cell division"/>
    <property type="evidence" value="ECO:0007669"/>
    <property type="project" value="UniProtKB-KW"/>
</dbReference>
<protein>
    <recommendedName>
        <fullName evidence="7">Segregation and condensation protein B</fullName>
    </recommendedName>
</protein>
<dbReference type="Gene3D" id="1.10.10.10">
    <property type="entry name" value="Winged helix-like DNA-binding domain superfamily/Winged helix DNA-binding domain"/>
    <property type="match status" value="1"/>
</dbReference>
<organism evidence="5 6">
    <name type="scientific">Thermoplasma volcanium (strain ATCC 51530 / DSM 4299 / JCM 9571 / NBRC 15438 / GSS1)</name>
    <dbReference type="NCBI Taxonomy" id="273116"/>
    <lineage>
        <taxon>Archaea</taxon>
        <taxon>Methanobacteriati</taxon>
        <taxon>Thermoplasmatota</taxon>
        <taxon>Thermoplasmata</taxon>
        <taxon>Thermoplasmatales</taxon>
        <taxon>Thermoplasmataceae</taxon>
        <taxon>Thermoplasma</taxon>
    </lineage>
</organism>
<keyword evidence="2" id="KW-0132">Cell division</keyword>
<dbReference type="GO" id="GO:0051304">
    <property type="term" value="P:chromosome separation"/>
    <property type="evidence" value="ECO:0007669"/>
    <property type="project" value="InterPro"/>
</dbReference>
<evidence type="ECO:0000313" key="5">
    <source>
        <dbReference type="EMBL" id="BAB59765.1"/>
    </source>
</evidence>
<reference evidence="5 6" key="1">
    <citation type="journal article" date="1999" name="Proc. Jpn. Acad.">
        <title>Determination of the complete genomic DNA sequence of Thermoplasma volvanium GSS1.</title>
        <authorList>
            <person name="Kawashima T."/>
            <person name="Yamamoto Y."/>
            <person name="Aramaki H."/>
            <person name="Nunoshiba T."/>
            <person name="Kawamoto T."/>
            <person name="Watanabe K."/>
            <person name="Yamazaki M."/>
            <person name="Kanehori K."/>
            <person name="Amano N."/>
            <person name="Ohya Y."/>
            <person name="Makino K."/>
            <person name="Suzuki M."/>
        </authorList>
    </citation>
    <scope>NUCLEOTIDE SEQUENCE [LARGE SCALE GENOMIC DNA]</scope>
    <source>
        <strain evidence="6">ATCC 51530 / DSM 4299 / JCM 9571 / NBRC 15438 / GSS1</strain>
    </source>
</reference>
<reference evidence="5 6" key="2">
    <citation type="journal article" date="2000" name="Proc. Natl. Acad. Sci. U.S.A.">
        <title>Archaeal adaptation to higher temperatures revealed by genomic sequence of Thermoplasma volcanium.</title>
        <authorList>
            <person name="Kawashima T."/>
            <person name="Amano N."/>
            <person name="Koike H."/>
            <person name="Makino S."/>
            <person name="Higuchi S."/>
            <person name="Kawashima-Ohya Y."/>
            <person name="Watanabe K."/>
            <person name="Yamazaki M."/>
            <person name="Kanehori K."/>
            <person name="Kawamoto T."/>
            <person name="Nunoshiba T."/>
            <person name="Yamamoto Y."/>
            <person name="Aramaki H."/>
            <person name="Makino K."/>
            <person name="Suzuki M."/>
        </authorList>
    </citation>
    <scope>NUCLEOTIDE SEQUENCE [LARGE SCALE GENOMIC DNA]</scope>
    <source>
        <strain evidence="6">ATCC 51530 / DSM 4299 / JCM 9571 / NBRC 15438 / GSS1</strain>
    </source>
</reference>
<dbReference type="Proteomes" id="UP000001017">
    <property type="component" value="Chromosome"/>
</dbReference>
<dbReference type="Pfam" id="PF04079">
    <property type="entry name" value="SMC_ScpB"/>
    <property type="match status" value="1"/>
</dbReference>
<dbReference type="SUPFAM" id="SSF46785">
    <property type="entry name" value="Winged helix' DNA-binding domain"/>
    <property type="match status" value="1"/>
</dbReference>
<evidence type="ECO:0000313" key="6">
    <source>
        <dbReference type="Proteomes" id="UP000001017"/>
    </source>
</evidence>
<dbReference type="EMBL" id="BA000011">
    <property type="protein sequence ID" value="BAB59765.1"/>
    <property type="molecule type" value="Genomic_DNA"/>
</dbReference>
<keyword evidence="1" id="KW-0963">Cytoplasm</keyword>
<dbReference type="InterPro" id="IPR036388">
    <property type="entry name" value="WH-like_DNA-bd_sf"/>
</dbReference>
<evidence type="ECO:0000256" key="3">
    <source>
        <dbReference type="ARBA" id="ARBA00022829"/>
    </source>
</evidence>
<dbReference type="AlphaFoldDB" id="Q97B36"/>
<gene>
    <name evidence="5" type="ORF">TVG0615712</name>
</gene>
<dbReference type="PANTHER" id="PTHR34298">
    <property type="entry name" value="SEGREGATION AND CONDENSATION PROTEIN B"/>
    <property type="match status" value="1"/>
</dbReference>
<dbReference type="PaxDb" id="273116-14324839"/>
<dbReference type="PANTHER" id="PTHR34298:SF2">
    <property type="entry name" value="SEGREGATION AND CONDENSATION PROTEIN B"/>
    <property type="match status" value="1"/>
</dbReference>
<sequence length="171" mass="19772">MHIKYDQAMDDETKVEAILYATRNPLSVRSISLILGIEAGAISRIIKKLRLEYKKRNTSLEIAKIGNKYRIQLKKEYYDFAYRVMEPELSKYETGFLATVALNEGASLSFFRKRYGSRTDDMISKLKTMSLIRTSKKGNGTAIYLGENFEKVFGITKKELLERATEYDRQN</sequence>
<dbReference type="STRING" id="273116.gene:9381411"/>
<dbReference type="PhylomeDB" id="Q97B36"/>
<accession>Q97B36</accession>
<dbReference type="KEGG" id="tvo:TVG0615712"/>
<name>Q97B36_THEVO</name>
<dbReference type="InterPro" id="IPR036390">
    <property type="entry name" value="WH_DNA-bd_sf"/>
</dbReference>
<dbReference type="PIRSF" id="PIRSF019345">
    <property type="entry name" value="ScpB"/>
    <property type="match status" value="1"/>
</dbReference>
<evidence type="ECO:0000256" key="2">
    <source>
        <dbReference type="ARBA" id="ARBA00022618"/>
    </source>
</evidence>
<keyword evidence="4" id="KW-0131">Cell cycle</keyword>
<evidence type="ECO:0000256" key="4">
    <source>
        <dbReference type="ARBA" id="ARBA00023306"/>
    </source>
</evidence>
<dbReference type="HOGENOM" id="CLU_045647_5_4_2"/>
<proteinExistence type="predicted"/>
<keyword evidence="3" id="KW-0159">Chromosome partition</keyword>
<evidence type="ECO:0008006" key="7">
    <source>
        <dbReference type="Google" id="ProtNLM"/>
    </source>
</evidence>
<evidence type="ECO:0000256" key="1">
    <source>
        <dbReference type="ARBA" id="ARBA00022490"/>
    </source>
</evidence>
<dbReference type="InterPro" id="IPR005234">
    <property type="entry name" value="ScpB_csome_segregation"/>
</dbReference>